<evidence type="ECO:0000313" key="5">
    <source>
        <dbReference type="Proteomes" id="UP000295361"/>
    </source>
</evidence>
<evidence type="ECO:0000256" key="2">
    <source>
        <dbReference type="ARBA" id="ARBA00023315"/>
    </source>
</evidence>
<dbReference type="PANTHER" id="PTHR43877">
    <property type="entry name" value="AMINOALKYLPHOSPHONATE N-ACETYLTRANSFERASE-RELATED-RELATED"/>
    <property type="match status" value="1"/>
</dbReference>
<dbReference type="PROSITE" id="PS51186">
    <property type="entry name" value="GNAT"/>
    <property type="match status" value="1"/>
</dbReference>
<dbReference type="PANTHER" id="PTHR43877:SF2">
    <property type="entry name" value="AMINOALKYLPHOSPHONATE N-ACETYLTRANSFERASE-RELATED"/>
    <property type="match status" value="1"/>
</dbReference>
<comment type="caution">
    <text evidence="4">The sequence shown here is derived from an EMBL/GenBank/DDBJ whole genome shotgun (WGS) entry which is preliminary data.</text>
</comment>
<sequence length="175" mass="18944">MRIEQVTLATSALIDSLCDLLIDSVHGGAAVGFLAPLVPTEAAAYWREVFGKLSAHQVLFVARHRGKVLGAVQLALCERDDGRHRAEVQKLLVLSTCQGQGLATMLMRELETFALAQGRQLLVLGADAGSKADSVYRHLGWQHAGEIPAYTKCPCGELHATAYFYKQLAALDTGR</sequence>
<protein>
    <submittedName>
        <fullName evidence="4">Ribosomal protein S18 acetylase RimI-like enzyme</fullName>
    </submittedName>
</protein>
<keyword evidence="1" id="KW-0808">Transferase</keyword>
<dbReference type="Proteomes" id="UP000295361">
    <property type="component" value="Unassembled WGS sequence"/>
</dbReference>
<dbReference type="RefSeq" id="WP_133701721.1">
    <property type="nucleotide sequence ID" value="NZ_SNXS01000004.1"/>
</dbReference>
<dbReference type="GO" id="GO:0005840">
    <property type="term" value="C:ribosome"/>
    <property type="evidence" value="ECO:0007669"/>
    <property type="project" value="UniProtKB-KW"/>
</dbReference>
<accession>A0A4R6QLW3</accession>
<dbReference type="Gene3D" id="3.40.630.30">
    <property type="match status" value="1"/>
</dbReference>
<keyword evidence="4" id="KW-0689">Ribosomal protein</keyword>
<dbReference type="InterPro" id="IPR050832">
    <property type="entry name" value="Bact_Acetyltransf"/>
</dbReference>
<evidence type="ECO:0000259" key="3">
    <source>
        <dbReference type="PROSITE" id="PS51186"/>
    </source>
</evidence>
<name>A0A4R6QLW3_9BURK</name>
<evidence type="ECO:0000256" key="1">
    <source>
        <dbReference type="ARBA" id="ARBA00022679"/>
    </source>
</evidence>
<evidence type="ECO:0000313" key="4">
    <source>
        <dbReference type="EMBL" id="TDP63858.1"/>
    </source>
</evidence>
<organism evidence="4 5">
    <name type="scientific">Roseateles toxinivorans</name>
    <dbReference type="NCBI Taxonomy" id="270368"/>
    <lineage>
        <taxon>Bacteria</taxon>
        <taxon>Pseudomonadati</taxon>
        <taxon>Pseudomonadota</taxon>
        <taxon>Betaproteobacteria</taxon>
        <taxon>Burkholderiales</taxon>
        <taxon>Sphaerotilaceae</taxon>
        <taxon>Roseateles</taxon>
    </lineage>
</organism>
<dbReference type="InterPro" id="IPR016181">
    <property type="entry name" value="Acyl_CoA_acyltransferase"/>
</dbReference>
<dbReference type="InterPro" id="IPR000182">
    <property type="entry name" value="GNAT_dom"/>
</dbReference>
<keyword evidence="4" id="KW-0687">Ribonucleoprotein</keyword>
<reference evidence="4 5" key="1">
    <citation type="submission" date="2019-03" db="EMBL/GenBank/DDBJ databases">
        <title>Genomic Encyclopedia of Type Strains, Phase IV (KMG-IV): sequencing the most valuable type-strain genomes for metagenomic binning, comparative biology and taxonomic classification.</title>
        <authorList>
            <person name="Goeker M."/>
        </authorList>
    </citation>
    <scope>NUCLEOTIDE SEQUENCE [LARGE SCALE GENOMIC DNA]</scope>
    <source>
        <strain evidence="4 5">DSM 16998</strain>
    </source>
</reference>
<keyword evidence="5" id="KW-1185">Reference proteome</keyword>
<dbReference type="EMBL" id="SNXS01000004">
    <property type="protein sequence ID" value="TDP63858.1"/>
    <property type="molecule type" value="Genomic_DNA"/>
</dbReference>
<proteinExistence type="predicted"/>
<dbReference type="SUPFAM" id="SSF55729">
    <property type="entry name" value="Acyl-CoA N-acyltransferases (Nat)"/>
    <property type="match status" value="1"/>
</dbReference>
<dbReference type="OrthoDB" id="3389160at2"/>
<dbReference type="AlphaFoldDB" id="A0A4R6QLW3"/>
<dbReference type="InParanoid" id="A0A4R6QLW3"/>
<keyword evidence="2" id="KW-0012">Acyltransferase</keyword>
<feature type="domain" description="N-acetyltransferase" evidence="3">
    <location>
        <begin position="1"/>
        <end position="170"/>
    </location>
</feature>
<dbReference type="Pfam" id="PF00583">
    <property type="entry name" value="Acetyltransf_1"/>
    <property type="match status" value="1"/>
</dbReference>
<dbReference type="GO" id="GO:0016747">
    <property type="term" value="F:acyltransferase activity, transferring groups other than amino-acyl groups"/>
    <property type="evidence" value="ECO:0007669"/>
    <property type="project" value="InterPro"/>
</dbReference>
<dbReference type="CDD" id="cd04301">
    <property type="entry name" value="NAT_SF"/>
    <property type="match status" value="1"/>
</dbReference>
<gene>
    <name evidence="4" type="ORF">DES47_104140</name>
</gene>